<keyword evidence="4 6" id="KW-1133">Transmembrane helix</keyword>
<dbReference type="InterPro" id="IPR037185">
    <property type="entry name" value="EmrE-like"/>
</dbReference>
<feature type="transmembrane region" description="Helical" evidence="6">
    <location>
        <begin position="48"/>
        <end position="68"/>
    </location>
</feature>
<feature type="transmembrane region" description="Helical" evidence="6">
    <location>
        <begin position="80"/>
        <end position="102"/>
    </location>
</feature>
<reference evidence="8 9" key="1">
    <citation type="journal article" date="2014" name="Int. J. Syst. Evol. Microbiol.">
        <title>Complete genome sequence of Corynebacterium casei LMG S-19264T (=DSM 44701T), isolated from a smear-ripened cheese.</title>
        <authorList>
            <consortium name="US DOE Joint Genome Institute (JGI-PGF)"/>
            <person name="Walter F."/>
            <person name="Albersmeier A."/>
            <person name="Kalinowski J."/>
            <person name="Ruckert C."/>
        </authorList>
    </citation>
    <scope>NUCLEOTIDE SEQUENCE [LARGE SCALE GENOMIC DNA]</scope>
    <source>
        <strain evidence="8 9">CGMCC 1.9161</strain>
    </source>
</reference>
<organism evidence="8 9">
    <name type="scientific">Salinarimonas ramus</name>
    <dbReference type="NCBI Taxonomy" id="690164"/>
    <lineage>
        <taxon>Bacteria</taxon>
        <taxon>Pseudomonadati</taxon>
        <taxon>Pseudomonadota</taxon>
        <taxon>Alphaproteobacteria</taxon>
        <taxon>Hyphomicrobiales</taxon>
        <taxon>Salinarimonadaceae</taxon>
        <taxon>Salinarimonas</taxon>
    </lineage>
</organism>
<dbReference type="EMBL" id="BMMF01000023">
    <property type="protein sequence ID" value="GGK55445.1"/>
    <property type="molecule type" value="Genomic_DNA"/>
</dbReference>
<evidence type="ECO:0000256" key="6">
    <source>
        <dbReference type="SAM" id="Phobius"/>
    </source>
</evidence>
<dbReference type="AlphaFoldDB" id="A0A917QKZ1"/>
<feature type="transmembrane region" description="Helical" evidence="6">
    <location>
        <begin position="290"/>
        <end position="309"/>
    </location>
</feature>
<gene>
    <name evidence="8" type="ORF">GCM10011322_47610</name>
</gene>
<evidence type="ECO:0000256" key="4">
    <source>
        <dbReference type="ARBA" id="ARBA00022989"/>
    </source>
</evidence>
<protein>
    <submittedName>
        <fullName evidence="8">Membrane protein</fullName>
    </submittedName>
</protein>
<evidence type="ECO:0000256" key="3">
    <source>
        <dbReference type="ARBA" id="ARBA00022692"/>
    </source>
</evidence>
<comment type="subcellular location">
    <subcellularLocation>
        <location evidence="1">Membrane</location>
        <topology evidence="1">Multi-pass membrane protein</topology>
    </subcellularLocation>
</comment>
<dbReference type="RefSeq" id="WP_188915786.1">
    <property type="nucleotide sequence ID" value="NZ_BMMF01000023.1"/>
</dbReference>
<feature type="transmembrane region" description="Helical" evidence="6">
    <location>
        <begin position="108"/>
        <end position="129"/>
    </location>
</feature>
<dbReference type="PANTHER" id="PTHR32322:SF2">
    <property type="entry name" value="EAMA DOMAIN-CONTAINING PROTEIN"/>
    <property type="match status" value="1"/>
</dbReference>
<feature type="domain" description="EamA" evidence="7">
    <location>
        <begin position="169"/>
        <end position="305"/>
    </location>
</feature>
<feature type="transmembrane region" description="Helical" evidence="6">
    <location>
        <begin position="21"/>
        <end position="42"/>
    </location>
</feature>
<dbReference type="PANTHER" id="PTHR32322">
    <property type="entry name" value="INNER MEMBRANE TRANSPORTER"/>
    <property type="match status" value="1"/>
</dbReference>
<dbReference type="Proteomes" id="UP000600449">
    <property type="component" value="Unassembled WGS sequence"/>
</dbReference>
<evidence type="ECO:0000313" key="8">
    <source>
        <dbReference type="EMBL" id="GGK55445.1"/>
    </source>
</evidence>
<feature type="transmembrane region" description="Helical" evidence="6">
    <location>
        <begin position="166"/>
        <end position="184"/>
    </location>
</feature>
<dbReference type="Pfam" id="PF00892">
    <property type="entry name" value="EamA"/>
    <property type="match status" value="2"/>
</dbReference>
<feature type="transmembrane region" description="Helical" evidence="6">
    <location>
        <begin position="264"/>
        <end position="284"/>
    </location>
</feature>
<comment type="caution">
    <text evidence="8">The sequence shown here is derived from an EMBL/GenBank/DDBJ whole genome shotgun (WGS) entry which is preliminary data.</text>
</comment>
<dbReference type="InterPro" id="IPR050638">
    <property type="entry name" value="AA-Vitamin_Transporters"/>
</dbReference>
<keyword evidence="9" id="KW-1185">Reference proteome</keyword>
<sequence>MAISTGHAQGASARASDLATYVRLSLATLFWAGVFVAGKISLEVLDPVFLAAARFLVGAAAVGVVVVLTRRFAAAGTREIALFARIGFLGVFAYNILFTIALDLSTPLHGLVIIATTPAWTAALSLVMLRAAVRPMQLVGFACAFGAVLVVILPEARAAEWRFSSGTLLGDVLFVAAAIVWSVYTIEVKRALAAHAASTITGWSLALGALMLAPAAALLTEVPAEIAAIRPFDAAAIVYMGLLATLGAFWLWSQGVAAIGPARASVFLNLVPIWGAIMTAIAFATLPSPTILAAIGLAVTGVVLVQRAGR</sequence>
<dbReference type="GO" id="GO:0016020">
    <property type="term" value="C:membrane"/>
    <property type="evidence" value="ECO:0007669"/>
    <property type="project" value="UniProtKB-SubCell"/>
</dbReference>
<dbReference type="InterPro" id="IPR000620">
    <property type="entry name" value="EamA_dom"/>
</dbReference>
<accession>A0A917QKZ1</accession>
<keyword evidence="3 6" id="KW-0812">Transmembrane</keyword>
<feature type="transmembrane region" description="Helical" evidence="6">
    <location>
        <begin position="136"/>
        <end position="154"/>
    </location>
</feature>
<evidence type="ECO:0000259" key="7">
    <source>
        <dbReference type="Pfam" id="PF00892"/>
    </source>
</evidence>
<comment type="similarity">
    <text evidence="2">Belongs to the EamA transporter family.</text>
</comment>
<feature type="transmembrane region" description="Helical" evidence="6">
    <location>
        <begin position="232"/>
        <end position="252"/>
    </location>
</feature>
<evidence type="ECO:0000256" key="2">
    <source>
        <dbReference type="ARBA" id="ARBA00007362"/>
    </source>
</evidence>
<feature type="domain" description="EamA" evidence="7">
    <location>
        <begin position="25"/>
        <end position="152"/>
    </location>
</feature>
<evidence type="ECO:0000313" key="9">
    <source>
        <dbReference type="Proteomes" id="UP000600449"/>
    </source>
</evidence>
<name>A0A917QKZ1_9HYPH</name>
<dbReference type="SUPFAM" id="SSF103481">
    <property type="entry name" value="Multidrug resistance efflux transporter EmrE"/>
    <property type="match status" value="2"/>
</dbReference>
<evidence type="ECO:0000256" key="1">
    <source>
        <dbReference type="ARBA" id="ARBA00004141"/>
    </source>
</evidence>
<proteinExistence type="inferred from homology"/>
<evidence type="ECO:0000256" key="5">
    <source>
        <dbReference type="ARBA" id="ARBA00023136"/>
    </source>
</evidence>
<feature type="transmembrane region" description="Helical" evidence="6">
    <location>
        <begin position="196"/>
        <end position="220"/>
    </location>
</feature>
<keyword evidence="5 6" id="KW-0472">Membrane</keyword>